<proteinExistence type="predicted"/>
<dbReference type="Pfam" id="PF15778">
    <property type="entry name" value="UNC80_N"/>
    <property type="match status" value="1"/>
</dbReference>
<evidence type="ECO:0000259" key="1">
    <source>
        <dbReference type="Pfam" id="PF15778"/>
    </source>
</evidence>
<dbReference type="GO" id="GO:0030424">
    <property type="term" value="C:axon"/>
    <property type="evidence" value="ECO:0007669"/>
    <property type="project" value="TreeGrafter"/>
</dbReference>
<dbReference type="InterPro" id="IPR031542">
    <property type="entry name" value="UNC80_N"/>
</dbReference>
<keyword evidence="2" id="KW-1185">Reference proteome</keyword>
<evidence type="ECO:0000313" key="2">
    <source>
        <dbReference type="Proteomes" id="UP000095287"/>
    </source>
</evidence>
<reference evidence="3" key="1">
    <citation type="submission" date="2016-11" db="UniProtKB">
        <authorList>
            <consortium name="WormBaseParasite"/>
        </authorList>
    </citation>
    <scope>IDENTIFICATION</scope>
</reference>
<dbReference type="WBParaSite" id="L893_g23092.t1">
    <property type="protein sequence ID" value="L893_g23092.t1"/>
    <property type="gene ID" value="L893_g23092"/>
</dbReference>
<evidence type="ECO:0000313" key="3">
    <source>
        <dbReference type="WBParaSite" id="L893_g23092.t1"/>
    </source>
</evidence>
<dbReference type="PANTHER" id="PTHR31781:SF1">
    <property type="entry name" value="PROTEIN UNC-80 HOMOLOG"/>
    <property type="match status" value="1"/>
</dbReference>
<dbReference type="GO" id="GO:0034703">
    <property type="term" value="C:cation channel complex"/>
    <property type="evidence" value="ECO:0007669"/>
    <property type="project" value="TreeGrafter"/>
</dbReference>
<dbReference type="GO" id="GO:0005261">
    <property type="term" value="F:monoatomic cation channel activity"/>
    <property type="evidence" value="ECO:0007669"/>
    <property type="project" value="TreeGrafter"/>
</dbReference>
<name>A0A1I7Z5Q5_9BILA</name>
<sequence length="99" mass="11812">MLDDDENECESVPLPIQTFLWRQSNPFLGAKIGKLHEASCVVSAYRFLFSEGEKGGRKESIYKRYQCWDDIASWRACRYRLIKGFENRLLWLRRMEQMV</sequence>
<dbReference type="PANTHER" id="PTHR31781">
    <property type="entry name" value="UNC80"/>
    <property type="match status" value="1"/>
</dbReference>
<dbReference type="Proteomes" id="UP000095287">
    <property type="component" value="Unplaced"/>
</dbReference>
<protein>
    <submittedName>
        <fullName evidence="3">UNC80 domain-containing protein</fullName>
    </submittedName>
</protein>
<accession>A0A1I7Z5Q5</accession>
<dbReference type="GO" id="GO:0055080">
    <property type="term" value="P:monoatomic cation homeostasis"/>
    <property type="evidence" value="ECO:0007669"/>
    <property type="project" value="TreeGrafter"/>
</dbReference>
<feature type="domain" description="Cation channel complex component UNC80 N-terminal" evidence="1">
    <location>
        <begin position="11"/>
        <end position="43"/>
    </location>
</feature>
<organism evidence="2 3">
    <name type="scientific">Steinernema glaseri</name>
    <dbReference type="NCBI Taxonomy" id="37863"/>
    <lineage>
        <taxon>Eukaryota</taxon>
        <taxon>Metazoa</taxon>
        <taxon>Ecdysozoa</taxon>
        <taxon>Nematoda</taxon>
        <taxon>Chromadorea</taxon>
        <taxon>Rhabditida</taxon>
        <taxon>Tylenchina</taxon>
        <taxon>Panagrolaimomorpha</taxon>
        <taxon>Strongyloidoidea</taxon>
        <taxon>Steinernematidae</taxon>
        <taxon>Steinernema</taxon>
    </lineage>
</organism>
<dbReference type="AlphaFoldDB" id="A0A1I7Z5Q5"/>